<reference evidence="1 2" key="1">
    <citation type="submission" date="2019-06" db="EMBL/GenBank/DDBJ databases">
        <title>Genomic Encyclopedia of Type Strains, Phase IV (KMG-V): Genome sequencing to study the core and pangenomes of soil and plant-associated prokaryotes.</title>
        <authorList>
            <person name="Whitman W."/>
        </authorList>
    </citation>
    <scope>NUCLEOTIDE SEQUENCE [LARGE SCALE GENOMIC DNA]</scope>
    <source>
        <strain evidence="1 2">BR 11880</strain>
    </source>
</reference>
<name>A0A560FNS3_9PROT</name>
<dbReference type="RefSeq" id="WP_145748504.1">
    <property type="nucleotide sequence ID" value="NZ_VITN01000002.1"/>
</dbReference>
<evidence type="ECO:0000313" key="1">
    <source>
        <dbReference type="EMBL" id="TWB23262.1"/>
    </source>
</evidence>
<gene>
    <name evidence="1" type="ORF">FBZ89_10215</name>
</gene>
<organism evidence="1 2">
    <name type="scientific">Nitrospirillum amazonense</name>
    <dbReference type="NCBI Taxonomy" id="28077"/>
    <lineage>
        <taxon>Bacteria</taxon>
        <taxon>Pseudomonadati</taxon>
        <taxon>Pseudomonadota</taxon>
        <taxon>Alphaproteobacteria</taxon>
        <taxon>Rhodospirillales</taxon>
        <taxon>Azospirillaceae</taxon>
        <taxon>Nitrospirillum</taxon>
    </lineage>
</organism>
<protein>
    <submittedName>
        <fullName evidence="1">Uncharacterized protein</fullName>
    </submittedName>
</protein>
<comment type="caution">
    <text evidence="1">The sequence shown here is derived from an EMBL/GenBank/DDBJ whole genome shotgun (WGS) entry which is preliminary data.</text>
</comment>
<dbReference type="AlphaFoldDB" id="A0A560FNS3"/>
<dbReference type="Proteomes" id="UP000319859">
    <property type="component" value="Unassembled WGS sequence"/>
</dbReference>
<evidence type="ECO:0000313" key="2">
    <source>
        <dbReference type="Proteomes" id="UP000319859"/>
    </source>
</evidence>
<accession>A0A560FNS3</accession>
<dbReference type="OrthoDB" id="7364459at2"/>
<dbReference type="EMBL" id="VITN01000002">
    <property type="protein sequence ID" value="TWB23262.1"/>
    <property type="molecule type" value="Genomic_DNA"/>
</dbReference>
<proteinExistence type="predicted"/>
<sequence length="93" mass="9968">MNAYTPAEAFAVATVAAAPVNDEAQRARLFDQFNAYWVNAASEGVPYDTIGTMSVMASIYGILAKYGKTTTAEYLEIMAESVRSGEFSVKQGA</sequence>